<dbReference type="Gene3D" id="3.30.750.140">
    <property type="match status" value="1"/>
</dbReference>
<keyword evidence="3" id="KW-0969">Cilium</keyword>
<comment type="caution">
    <text evidence="3">The sequence shown here is derived from an EMBL/GenBank/DDBJ whole genome shotgun (WGS) entry which is preliminary data.</text>
</comment>
<feature type="compositionally biased region" description="Basic and acidic residues" evidence="1">
    <location>
        <begin position="41"/>
        <end position="60"/>
    </location>
</feature>
<proteinExistence type="predicted"/>
<keyword evidence="3" id="KW-0282">Flagellum</keyword>
<feature type="region of interest" description="Disordered" evidence="1">
    <location>
        <begin position="1"/>
        <end position="64"/>
    </location>
</feature>
<feature type="compositionally biased region" description="Polar residues" evidence="1">
    <location>
        <begin position="1"/>
        <end position="14"/>
    </location>
</feature>
<evidence type="ECO:0000259" key="2">
    <source>
        <dbReference type="Pfam" id="PF02120"/>
    </source>
</evidence>
<evidence type="ECO:0000313" key="4">
    <source>
        <dbReference type="Proteomes" id="UP000282211"/>
    </source>
</evidence>
<sequence>MGPSQNIGTNNNPMRDQDSYDELRSKKEEADFIAALQSEADTQKRLNDTRNEALKNKPSDQIESGFHTIKASHPLSDDTTPADLSLTVGENGVETDLQSSISASLEQEPQFHTIKGHEAPETAASYLDVETLSTVKAETTIDASEQILQSQTIADDIKSSDLLISTHAQNTAASGVVPTLAPLALNASTQGSAKEDTDLEIDISEIEDIEDAAADSVEIDLDLQEQLGSEQDLDAQLFEEKIQNIGFTANSHSGDVLTQSSTSSPLIGLSISGTQTGAGPIASITQPSLSPQSPVANAIVNTVSNTISEAIVTAKETPKGIVVQLDPPEMGRVYIDFLFDQDNAVTVIVKADSADSHAILRERQDFFHQLLSDSGFDSVNLSFEQNTGSGANQDLQDDKAKSYSLQAQQGQKDNSSTPSQPPAYQLGEHRTQIDIRL</sequence>
<name>A0A420WM80_9PROT</name>
<reference evidence="3 4" key="1">
    <citation type="submission" date="2018-10" db="EMBL/GenBank/DDBJ databases">
        <title>Genomic Encyclopedia of Type Strains, Phase IV (KMG-IV): sequencing the most valuable type-strain genomes for metagenomic binning, comparative biology and taxonomic classification.</title>
        <authorList>
            <person name="Goeker M."/>
        </authorList>
    </citation>
    <scope>NUCLEOTIDE SEQUENCE [LARGE SCALE GENOMIC DNA]</scope>
    <source>
        <strain evidence="3 4">DSM 22008</strain>
    </source>
</reference>
<dbReference type="EMBL" id="RBII01000001">
    <property type="protein sequence ID" value="RKQ72151.1"/>
    <property type="molecule type" value="Genomic_DNA"/>
</dbReference>
<dbReference type="AlphaFoldDB" id="A0A420WM80"/>
<evidence type="ECO:0000256" key="1">
    <source>
        <dbReference type="SAM" id="MobiDB-lite"/>
    </source>
</evidence>
<gene>
    <name evidence="3" type="ORF">DES40_1488</name>
</gene>
<evidence type="ECO:0000313" key="3">
    <source>
        <dbReference type="EMBL" id="RKQ72151.1"/>
    </source>
</evidence>
<feature type="region of interest" description="Disordered" evidence="1">
    <location>
        <begin position="387"/>
        <end position="437"/>
    </location>
</feature>
<dbReference type="InParanoid" id="A0A420WM80"/>
<dbReference type="Proteomes" id="UP000282211">
    <property type="component" value="Unassembled WGS sequence"/>
</dbReference>
<dbReference type="InterPro" id="IPR021136">
    <property type="entry name" value="Flagellar_hook_control-like_C"/>
</dbReference>
<feature type="compositionally biased region" description="Basic and acidic residues" evidence="1">
    <location>
        <begin position="15"/>
        <end position="30"/>
    </location>
</feature>
<keyword evidence="4" id="KW-1185">Reference proteome</keyword>
<feature type="compositionally biased region" description="Polar residues" evidence="1">
    <location>
        <begin position="403"/>
        <end position="418"/>
    </location>
</feature>
<keyword evidence="3" id="KW-0966">Cell projection</keyword>
<protein>
    <submittedName>
        <fullName evidence="3">Flagellar hook-length control protein FliK</fullName>
    </submittedName>
</protein>
<dbReference type="Pfam" id="PF02120">
    <property type="entry name" value="Flg_hook"/>
    <property type="match status" value="1"/>
</dbReference>
<feature type="domain" description="Flagellar hook-length control protein-like C-terminal" evidence="2">
    <location>
        <begin position="312"/>
        <end position="390"/>
    </location>
</feature>
<feature type="compositionally biased region" description="Basic and acidic residues" evidence="1">
    <location>
        <begin position="427"/>
        <end position="437"/>
    </location>
</feature>
<dbReference type="InterPro" id="IPR038610">
    <property type="entry name" value="FliK-like_C_sf"/>
</dbReference>
<accession>A0A420WM80</accession>
<organism evidence="3 4">
    <name type="scientific">Litorimonas taeanensis</name>
    <dbReference type="NCBI Taxonomy" id="568099"/>
    <lineage>
        <taxon>Bacteria</taxon>
        <taxon>Pseudomonadati</taxon>
        <taxon>Pseudomonadota</taxon>
        <taxon>Alphaproteobacteria</taxon>
        <taxon>Maricaulales</taxon>
        <taxon>Robiginitomaculaceae</taxon>
    </lineage>
</organism>